<name>A0A081MYK0_9GAMM</name>
<protein>
    <recommendedName>
        <fullName evidence="4">Metal-dependent hydrolase</fullName>
    </recommendedName>
</protein>
<proteinExistence type="predicted"/>
<dbReference type="RefSeq" id="WP_034880175.1">
    <property type="nucleotide sequence ID" value="NZ_JOKG01000010.1"/>
</dbReference>
<evidence type="ECO:0000313" key="2">
    <source>
        <dbReference type="EMBL" id="KEQ11273.1"/>
    </source>
</evidence>
<keyword evidence="1" id="KW-0812">Transmembrane</keyword>
<evidence type="ECO:0000256" key="1">
    <source>
        <dbReference type="SAM" id="Phobius"/>
    </source>
</evidence>
<dbReference type="Proteomes" id="UP000028006">
    <property type="component" value="Unassembled WGS sequence"/>
</dbReference>
<dbReference type="eggNOG" id="COG1988">
    <property type="taxonomic scope" value="Bacteria"/>
</dbReference>
<keyword evidence="3" id="KW-1185">Reference proteome</keyword>
<accession>A0A081MYK0</accession>
<reference evidence="2 3" key="1">
    <citation type="submission" date="2014-06" db="EMBL/GenBank/DDBJ databases">
        <title>Whole Genome Sequences of Three Symbiotic Endozoicomonas Bacteria.</title>
        <authorList>
            <person name="Neave M.J."/>
            <person name="Apprill A."/>
            <person name="Voolstra C.R."/>
        </authorList>
    </citation>
    <scope>NUCLEOTIDE SEQUENCE [LARGE SCALE GENOMIC DNA]</scope>
    <source>
        <strain evidence="2 3">LMG 24815</strain>
    </source>
</reference>
<dbReference type="InterPro" id="IPR007404">
    <property type="entry name" value="YdjM-like"/>
</dbReference>
<dbReference type="AlphaFoldDB" id="A0A081MYK0"/>
<organism evidence="2 3">
    <name type="scientific">Endozoicomonas montiporae</name>
    <dbReference type="NCBI Taxonomy" id="1027273"/>
    <lineage>
        <taxon>Bacteria</taxon>
        <taxon>Pseudomonadati</taxon>
        <taxon>Pseudomonadota</taxon>
        <taxon>Gammaproteobacteria</taxon>
        <taxon>Oceanospirillales</taxon>
        <taxon>Endozoicomonadaceae</taxon>
        <taxon>Endozoicomonas</taxon>
    </lineage>
</organism>
<comment type="caution">
    <text evidence="2">The sequence shown here is derived from an EMBL/GenBank/DDBJ whole genome shotgun (WGS) entry which is preliminary data.</text>
</comment>
<dbReference type="EMBL" id="JOKG01000010">
    <property type="protein sequence ID" value="KEQ11273.1"/>
    <property type="molecule type" value="Genomic_DNA"/>
</dbReference>
<keyword evidence="1" id="KW-1133">Transmembrane helix</keyword>
<keyword evidence="1" id="KW-0472">Membrane</keyword>
<dbReference type="Pfam" id="PF04307">
    <property type="entry name" value="YdjM"/>
    <property type="match status" value="1"/>
</dbReference>
<sequence length="175" mass="19719">MKWINHVFIAGAVTAVYDVRLVPPTIIGATAPDWMEWVLKFVGRPVKHRTVTHYLSVWVIAWVGALFLFPDGLVGTLVTAFCWGGVTHILTDAMTVSGVPLSPYSDRRFHLFGGRFRTGEPVEYGISACVVFVCVGLMNLMPSGSWAPFFYDWAGYYESGVIDGYEWRVNRFRIF</sequence>
<evidence type="ECO:0000313" key="3">
    <source>
        <dbReference type="Proteomes" id="UP000028006"/>
    </source>
</evidence>
<feature type="transmembrane region" description="Helical" evidence="1">
    <location>
        <begin position="122"/>
        <end position="141"/>
    </location>
</feature>
<gene>
    <name evidence="2" type="ORF">GZ77_26350</name>
</gene>
<evidence type="ECO:0008006" key="4">
    <source>
        <dbReference type="Google" id="ProtNLM"/>
    </source>
</evidence>